<proteinExistence type="predicted"/>
<dbReference type="SUPFAM" id="SSF51206">
    <property type="entry name" value="cAMP-binding domain-like"/>
    <property type="match status" value="1"/>
</dbReference>
<keyword evidence="4" id="KW-1185">Reference proteome</keyword>
<protein>
    <submittedName>
        <fullName evidence="3">Cyclic nucleotide-binding domain-containing protein</fullName>
    </submittedName>
</protein>
<evidence type="ECO:0000313" key="4">
    <source>
        <dbReference type="Proteomes" id="UP000664417"/>
    </source>
</evidence>
<dbReference type="Proteomes" id="UP000664417">
    <property type="component" value="Unassembled WGS sequence"/>
</dbReference>
<dbReference type="PROSITE" id="PS50042">
    <property type="entry name" value="CNMP_BINDING_3"/>
    <property type="match status" value="1"/>
</dbReference>
<evidence type="ECO:0000259" key="2">
    <source>
        <dbReference type="PROSITE" id="PS50042"/>
    </source>
</evidence>
<keyword evidence="1" id="KW-0472">Membrane</keyword>
<evidence type="ECO:0000256" key="1">
    <source>
        <dbReference type="SAM" id="Phobius"/>
    </source>
</evidence>
<keyword evidence="1" id="KW-1133">Transmembrane helix</keyword>
<dbReference type="InterPro" id="IPR018490">
    <property type="entry name" value="cNMP-bd_dom_sf"/>
</dbReference>
<feature type="transmembrane region" description="Helical" evidence="1">
    <location>
        <begin position="29"/>
        <end position="49"/>
    </location>
</feature>
<organism evidence="3 4">
    <name type="scientific">Acanthopleuribacter pedis</name>
    <dbReference type="NCBI Taxonomy" id="442870"/>
    <lineage>
        <taxon>Bacteria</taxon>
        <taxon>Pseudomonadati</taxon>
        <taxon>Acidobacteriota</taxon>
        <taxon>Holophagae</taxon>
        <taxon>Acanthopleuribacterales</taxon>
        <taxon>Acanthopleuribacteraceae</taxon>
        <taxon>Acanthopleuribacter</taxon>
    </lineage>
</organism>
<name>A0A8J7U4B2_9BACT</name>
<dbReference type="RefSeq" id="WP_207860417.1">
    <property type="nucleotide sequence ID" value="NZ_JAFREP010000017.1"/>
</dbReference>
<dbReference type="AlphaFoldDB" id="A0A8J7U4B2"/>
<dbReference type="Gene3D" id="2.60.120.10">
    <property type="entry name" value="Jelly Rolls"/>
    <property type="match status" value="1"/>
</dbReference>
<feature type="transmembrane region" description="Helical" evidence="1">
    <location>
        <begin position="91"/>
        <end position="109"/>
    </location>
</feature>
<evidence type="ECO:0000313" key="3">
    <source>
        <dbReference type="EMBL" id="MBO1320462.1"/>
    </source>
</evidence>
<dbReference type="EMBL" id="JAFREP010000017">
    <property type="protein sequence ID" value="MBO1320462.1"/>
    <property type="molecule type" value="Genomic_DNA"/>
</dbReference>
<dbReference type="InterPro" id="IPR014710">
    <property type="entry name" value="RmlC-like_jellyroll"/>
</dbReference>
<dbReference type="Pfam" id="PF00027">
    <property type="entry name" value="cNMP_binding"/>
    <property type="match status" value="1"/>
</dbReference>
<accession>A0A8J7U4B2</accession>
<feature type="transmembrane region" description="Helical" evidence="1">
    <location>
        <begin position="129"/>
        <end position="146"/>
    </location>
</feature>
<dbReference type="CDD" id="cd00038">
    <property type="entry name" value="CAP_ED"/>
    <property type="match status" value="1"/>
</dbReference>
<sequence length="297" mass="33112">MQKTAAINLWFPHFERHVIGLMEKNGLRACRLAIGIIFIWFGMLKPLGLSPADQLVRDVTFWIPIPHFVFLLGLWEVAIGVCFLFQPLTRFGVALLFMHMPGTVLPFFLLPEQCWRVFPHALTLEGQYIVKNLVLVAAALVVGGKVRRHRDDVQRLAPFTGEGFLSLLNHGTWIDIAPGTTLIRQGEHHDYLYYLAAGRGSVEIDGRPVAELSAGQLIGEMSYLTRQGAGATVKAAEAMRLVRWSKLHLAKLQREQPDLLEALQAAICQDLVCKLQQRPVIAEAGSQPPRNRRGAAA</sequence>
<gene>
    <name evidence="3" type="ORF">J3U88_18445</name>
</gene>
<feature type="transmembrane region" description="Helical" evidence="1">
    <location>
        <begin position="61"/>
        <end position="84"/>
    </location>
</feature>
<dbReference type="InterPro" id="IPR000595">
    <property type="entry name" value="cNMP-bd_dom"/>
</dbReference>
<dbReference type="SMART" id="SM00100">
    <property type="entry name" value="cNMP"/>
    <property type="match status" value="1"/>
</dbReference>
<comment type="caution">
    <text evidence="3">The sequence shown here is derived from an EMBL/GenBank/DDBJ whole genome shotgun (WGS) entry which is preliminary data.</text>
</comment>
<reference evidence="3" key="1">
    <citation type="submission" date="2021-03" db="EMBL/GenBank/DDBJ databases">
        <authorList>
            <person name="Wang G."/>
        </authorList>
    </citation>
    <scope>NUCLEOTIDE SEQUENCE</scope>
    <source>
        <strain evidence="3">KCTC 12899</strain>
    </source>
</reference>
<keyword evidence="1" id="KW-0812">Transmembrane</keyword>
<feature type="domain" description="Cyclic nucleotide-binding" evidence="2">
    <location>
        <begin position="178"/>
        <end position="252"/>
    </location>
</feature>